<name>A0ABZ3ITX7_9FIRM</name>
<keyword evidence="2" id="KW-1185">Reference proteome</keyword>
<evidence type="ECO:0000313" key="2">
    <source>
        <dbReference type="Proteomes" id="UP000216752"/>
    </source>
</evidence>
<evidence type="ECO:0000313" key="1">
    <source>
        <dbReference type="EMBL" id="XFO69127.1"/>
    </source>
</evidence>
<sequence>MDALHEKITALQTELKDLGYTGYQIKEIIRESTDDKSIDQLTSQECTKLVEHLTSFVAFARKSKCI</sequence>
<organism evidence="1 2">
    <name type="scientific">Sporomusa silvacetica DSM 10669</name>
    <dbReference type="NCBI Taxonomy" id="1123289"/>
    <lineage>
        <taxon>Bacteria</taxon>
        <taxon>Bacillati</taxon>
        <taxon>Bacillota</taxon>
        <taxon>Negativicutes</taxon>
        <taxon>Selenomonadales</taxon>
        <taxon>Sporomusaceae</taxon>
        <taxon>Sporomusa</taxon>
    </lineage>
</organism>
<proteinExistence type="predicted"/>
<gene>
    <name evidence="1" type="ORF">SPSIL_053570</name>
</gene>
<dbReference type="Proteomes" id="UP000216752">
    <property type="component" value="Chromosome"/>
</dbReference>
<dbReference type="RefSeq" id="WP_094604419.1">
    <property type="nucleotide sequence ID" value="NZ_CP155573.1"/>
</dbReference>
<reference evidence="1" key="1">
    <citation type="submission" date="2024-05" db="EMBL/GenBank/DDBJ databases">
        <title>Isolation and characterization of Sporomusa carbonis sp. nov., a carboxydotrophic hydrogenogen in the genus of Sporomusa isolated from a charcoal burning pile.</title>
        <authorList>
            <person name="Boeer T."/>
            <person name="Rosenbaum F."/>
            <person name="Eysell L."/>
            <person name="Mueller V."/>
            <person name="Daniel R."/>
            <person name="Poehlein A."/>
        </authorList>
    </citation>
    <scope>NUCLEOTIDE SEQUENCE [LARGE SCALE GENOMIC DNA]</scope>
    <source>
        <strain evidence="1">DSM 10669</strain>
    </source>
</reference>
<accession>A0ABZ3ITX7</accession>
<dbReference type="EMBL" id="CP155573">
    <property type="protein sequence ID" value="XFO69127.1"/>
    <property type="molecule type" value="Genomic_DNA"/>
</dbReference>
<protein>
    <submittedName>
        <fullName evidence="1">Uncharacterized protein</fullName>
    </submittedName>
</protein>